<dbReference type="InterPro" id="IPR050884">
    <property type="entry name" value="CNP_phosphodiesterase-III"/>
</dbReference>
<dbReference type="Gene3D" id="3.60.21.10">
    <property type="match status" value="1"/>
</dbReference>
<dbReference type="InterPro" id="IPR029052">
    <property type="entry name" value="Metallo-depent_PP-like"/>
</dbReference>
<accession>A0A9E8ZG10</accession>
<dbReference type="PANTHER" id="PTHR42988">
    <property type="entry name" value="PHOSPHOHYDROLASE"/>
    <property type="match status" value="1"/>
</dbReference>
<reference evidence="6" key="1">
    <citation type="submission" date="2022-12" db="EMBL/GenBank/DDBJ databases">
        <title>Polyphasic identification of a Novel Hot-Spring Cyanobacterium Ocullathermofonsia sinensis gen nov. sp. nov. and Genomic Insights on its Adaptations to the Thermal Habitat.</title>
        <authorList>
            <person name="Daroch M."/>
            <person name="Tang J."/>
            <person name="Jiang Y."/>
        </authorList>
    </citation>
    <scope>NUCLEOTIDE SEQUENCE</scope>
    <source>
        <strain evidence="6">PKUAC-SCTA174</strain>
    </source>
</reference>
<dbReference type="AlphaFoldDB" id="A0A9E8ZG10"/>
<evidence type="ECO:0000256" key="2">
    <source>
        <dbReference type="ARBA" id="ARBA00022801"/>
    </source>
</evidence>
<keyword evidence="3" id="KW-0408">Iron</keyword>
<dbReference type="GO" id="GO:0016787">
    <property type="term" value="F:hydrolase activity"/>
    <property type="evidence" value="ECO:0007669"/>
    <property type="project" value="UniProtKB-KW"/>
</dbReference>
<dbReference type="RefSeq" id="WP_268613077.1">
    <property type="nucleotide sequence ID" value="NZ_CP113797.1"/>
</dbReference>
<protein>
    <submittedName>
        <fullName evidence="6">Metallophosphoesterase</fullName>
    </submittedName>
</protein>
<evidence type="ECO:0000313" key="7">
    <source>
        <dbReference type="Proteomes" id="UP001163152"/>
    </source>
</evidence>
<dbReference type="InterPro" id="IPR004843">
    <property type="entry name" value="Calcineurin-like_PHP"/>
</dbReference>
<feature type="domain" description="Calcineurin-like phosphoesterase" evidence="5">
    <location>
        <begin position="1"/>
        <end position="211"/>
    </location>
</feature>
<evidence type="ECO:0000256" key="4">
    <source>
        <dbReference type="ARBA" id="ARBA00025742"/>
    </source>
</evidence>
<keyword evidence="2" id="KW-0378">Hydrolase</keyword>
<evidence type="ECO:0000313" key="6">
    <source>
        <dbReference type="EMBL" id="WAL62740.1"/>
    </source>
</evidence>
<dbReference type="GO" id="GO:0046872">
    <property type="term" value="F:metal ion binding"/>
    <property type="evidence" value="ECO:0007669"/>
    <property type="project" value="UniProtKB-KW"/>
</dbReference>
<dbReference type="KEGG" id="tsin:OXH18_12325"/>
<dbReference type="Proteomes" id="UP001163152">
    <property type="component" value="Chromosome"/>
</dbReference>
<sequence>MRFVILGDLHYSDYLTPEQAAARDRIFTHFFQQVLDQHPDFVFAVGDTTHWGTLSEMRGLEAIVKATQLPLIRVTGNHDCCSVDKALLAPFFLGGRRSQSVTDLYTSFDASNVRFVLLDTARSKHDPAPGGFLSPAQLDWLEQQILTFNETDSLQHLVLLGHYPLTNTTRRSHREVMSIFNSDAVTRVFALLQAGLESPKSGYYFCGHNHTHSIYESPDLPWLHVQTADPLDCRSFRLVTIDCTGLEIKTIDFDLSSPHLQADFETARDNIPSGFAPQKFAASYGEATDRYVLRRATVSV</sequence>
<evidence type="ECO:0000256" key="1">
    <source>
        <dbReference type="ARBA" id="ARBA00022723"/>
    </source>
</evidence>
<keyword evidence="1" id="KW-0479">Metal-binding</keyword>
<dbReference type="SUPFAM" id="SSF56300">
    <property type="entry name" value="Metallo-dependent phosphatases"/>
    <property type="match status" value="1"/>
</dbReference>
<organism evidence="6 7">
    <name type="scientific">Thermocoleostomius sinensis A174</name>
    <dbReference type="NCBI Taxonomy" id="2016057"/>
    <lineage>
        <taxon>Bacteria</taxon>
        <taxon>Bacillati</taxon>
        <taxon>Cyanobacteriota</taxon>
        <taxon>Cyanophyceae</taxon>
        <taxon>Oculatellales</taxon>
        <taxon>Oculatellaceae</taxon>
        <taxon>Thermocoleostomius</taxon>
    </lineage>
</organism>
<evidence type="ECO:0000259" key="5">
    <source>
        <dbReference type="Pfam" id="PF00149"/>
    </source>
</evidence>
<dbReference type="Pfam" id="PF00149">
    <property type="entry name" value="Metallophos"/>
    <property type="match status" value="1"/>
</dbReference>
<gene>
    <name evidence="6" type="ORF">OXH18_12325</name>
</gene>
<name>A0A9E8ZG10_9CYAN</name>
<evidence type="ECO:0000256" key="3">
    <source>
        <dbReference type="ARBA" id="ARBA00023004"/>
    </source>
</evidence>
<dbReference type="EMBL" id="CP113797">
    <property type="protein sequence ID" value="WAL62740.1"/>
    <property type="molecule type" value="Genomic_DNA"/>
</dbReference>
<dbReference type="PANTHER" id="PTHR42988:SF2">
    <property type="entry name" value="CYCLIC NUCLEOTIDE PHOSPHODIESTERASE CBUA0032-RELATED"/>
    <property type="match status" value="1"/>
</dbReference>
<keyword evidence="7" id="KW-1185">Reference proteome</keyword>
<proteinExistence type="inferred from homology"/>
<comment type="similarity">
    <text evidence="4">Belongs to the cyclic nucleotide phosphodiesterase class-III family.</text>
</comment>